<evidence type="ECO:0000313" key="1">
    <source>
        <dbReference type="EMBL" id="ANZ67234.1"/>
    </source>
</evidence>
<reference evidence="1 2" key="1">
    <citation type="submission" date="2016-03" db="EMBL/GenBank/DDBJ databases">
        <title>Pediococcus and Lactobacillus from brewery environment - whole genome sequencing and assembly.</title>
        <authorList>
            <person name="Behr J."/>
            <person name="Geissler A.J."/>
            <person name="Vogel R.F."/>
        </authorList>
    </citation>
    <scope>NUCLEOTIDE SEQUENCE [LARGE SCALE GENOMIC DNA]</scope>
    <source>
        <strain evidence="1 2">TMW 1.1995</strain>
    </source>
</reference>
<dbReference type="RefSeq" id="WP_056987936.1">
    <property type="nucleotide sequence ID" value="NZ_CP014912.1"/>
</dbReference>
<name>A0A1B2IYS9_9LACO</name>
<gene>
    <name evidence="1" type="ORF">AYR63_08840</name>
</gene>
<dbReference type="Proteomes" id="UP000093267">
    <property type="component" value="Chromosome"/>
</dbReference>
<evidence type="ECO:0008006" key="3">
    <source>
        <dbReference type="Google" id="ProtNLM"/>
    </source>
</evidence>
<dbReference type="AlphaFoldDB" id="A0A1B2IYS9"/>
<keyword evidence="2" id="KW-1185">Reference proteome</keyword>
<dbReference type="InterPro" id="IPR047727">
    <property type="entry name" value="Sce7725-like"/>
</dbReference>
<dbReference type="EMBL" id="CP014924">
    <property type="protein sequence ID" value="ANZ67234.1"/>
    <property type="molecule type" value="Genomic_DNA"/>
</dbReference>
<evidence type="ECO:0000313" key="2">
    <source>
        <dbReference type="Proteomes" id="UP000093267"/>
    </source>
</evidence>
<organism evidence="1 2">
    <name type="scientific">Secundilactobacillus paracollinoides</name>
    <dbReference type="NCBI Taxonomy" id="240427"/>
    <lineage>
        <taxon>Bacteria</taxon>
        <taxon>Bacillati</taxon>
        <taxon>Bacillota</taxon>
        <taxon>Bacilli</taxon>
        <taxon>Lactobacillales</taxon>
        <taxon>Lactobacillaceae</taxon>
        <taxon>Secundilactobacillus</taxon>
    </lineage>
</organism>
<protein>
    <recommendedName>
        <fullName evidence="3">Sce7725 family protein</fullName>
    </recommendedName>
</protein>
<dbReference type="STRING" id="240427.AYR62_09535"/>
<dbReference type="NCBIfam" id="NF033831">
    <property type="entry name" value="sce7725_fam"/>
    <property type="match status" value="1"/>
</dbReference>
<sequence>MIYYPYFRGRQFDLRALTQFAATDYADIVPVIEPVKDLNALPKTIAAFTTANRPLAIIQNPQVGHYQYQAQQRYPINAVLDAVNIVPAFVLTPLLPPETLAANPRALIIVQHFDDLRLFIQRGWLPETAPLLAPPEARTRQLLQGRQFGHIFDHFPFPEHSADFENMTDSFYADDITFAHQYGETGFSDFLTLGHTYSEQGHPSRAVTLHLTYLKDAQVRVRHFVSDQHADFSHPKEKFFEALDKAVEWISDQPEENLTTTTTRLIALQTTHKFPGMGILKQLMIEHHLAIMSRYLHLRKNG</sequence>
<dbReference type="OrthoDB" id="8910160at2"/>
<proteinExistence type="predicted"/>
<accession>A0A1B2IYS9</accession>